<reference evidence="3" key="1">
    <citation type="submission" date="2011-07" db="EMBL/GenBank/DDBJ databases">
        <title>Nattectin identification from Epinephelus bruneus.</title>
        <authorList>
            <person name="Harikrishnan R."/>
            <person name="Kim J.-S."/>
            <person name="Heo M.-S."/>
        </authorList>
    </citation>
    <scope>NUCLEOTIDE SEQUENCE</scope>
</reference>
<dbReference type="Gene3D" id="3.10.100.10">
    <property type="entry name" value="Mannose-Binding Protein A, subunit A"/>
    <property type="match status" value="1"/>
</dbReference>
<dbReference type="InterPro" id="IPR016187">
    <property type="entry name" value="CTDL_fold"/>
</dbReference>
<evidence type="ECO:0000313" key="3">
    <source>
        <dbReference type="EMBL" id="AEM37658.1"/>
    </source>
</evidence>
<evidence type="ECO:0000256" key="1">
    <source>
        <dbReference type="SAM" id="SignalP"/>
    </source>
</evidence>
<dbReference type="PANTHER" id="PTHR22803">
    <property type="entry name" value="MANNOSE, PHOSPHOLIPASE, LECTIN RECEPTOR RELATED"/>
    <property type="match status" value="1"/>
</dbReference>
<dbReference type="SMART" id="SM00034">
    <property type="entry name" value="CLECT"/>
    <property type="match status" value="1"/>
</dbReference>
<dbReference type="InterPro" id="IPR001304">
    <property type="entry name" value="C-type_lectin-like"/>
</dbReference>
<dbReference type="Pfam" id="PF00059">
    <property type="entry name" value="Lectin_C"/>
    <property type="match status" value="1"/>
</dbReference>
<feature type="chain" id="PRO_5003412165" evidence="1">
    <location>
        <begin position="25"/>
        <end position="163"/>
    </location>
</feature>
<dbReference type="EMBL" id="JN216913">
    <property type="protein sequence ID" value="AEM37658.1"/>
    <property type="molecule type" value="mRNA"/>
</dbReference>
<dbReference type="AlphaFoldDB" id="G1FKF5"/>
<dbReference type="PROSITE" id="PS50041">
    <property type="entry name" value="C_TYPE_LECTIN_2"/>
    <property type="match status" value="1"/>
</dbReference>
<dbReference type="InterPro" id="IPR050111">
    <property type="entry name" value="C-type_lectin/snaclec_domain"/>
</dbReference>
<protein>
    <submittedName>
        <fullName evidence="3">Nattectin</fullName>
    </submittedName>
</protein>
<feature type="domain" description="C-type lectin" evidence="2">
    <location>
        <begin position="41"/>
        <end position="160"/>
    </location>
</feature>
<sequence length="163" mass="18146">MASSLHLIAVLCLTSGLWIENAQCQDCCDPCKTCPSGWTQYEDNCYMYHHAPKDWADAERACIALGGNLASIANRGEHNFLKALINRVTDKNDQTWVGAHDTAKEGVWMWSDGSKYTNFNGLWGPGEPNNGGGKEHCMEMNYRGKPNDNACTIKKPYVCGRRL</sequence>
<evidence type="ECO:0000259" key="2">
    <source>
        <dbReference type="PROSITE" id="PS50041"/>
    </source>
</evidence>
<feature type="signal peptide" evidence="1">
    <location>
        <begin position="1"/>
        <end position="24"/>
    </location>
</feature>
<keyword evidence="1" id="KW-0732">Signal</keyword>
<dbReference type="CDD" id="cd00037">
    <property type="entry name" value="CLECT"/>
    <property type="match status" value="1"/>
</dbReference>
<feature type="non-terminal residue" evidence="3">
    <location>
        <position position="163"/>
    </location>
</feature>
<name>G1FKF5_EPIBR</name>
<accession>G1FKF5</accession>
<dbReference type="InterPro" id="IPR016186">
    <property type="entry name" value="C-type_lectin-like/link_sf"/>
</dbReference>
<dbReference type="SUPFAM" id="SSF56436">
    <property type="entry name" value="C-type lectin-like"/>
    <property type="match status" value="1"/>
</dbReference>
<dbReference type="PRINTS" id="PR01504">
    <property type="entry name" value="PNCREATITSAP"/>
</dbReference>
<proteinExistence type="evidence at transcript level"/>
<organism evidence="3">
    <name type="scientific">Epinephelus bruneus</name>
    <name type="common">Longtooth grouper</name>
    <dbReference type="NCBI Taxonomy" id="323802"/>
    <lineage>
        <taxon>Eukaryota</taxon>
        <taxon>Metazoa</taxon>
        <taxon>Chordata</taxon>
        <taxon>Craniata</taxon>
        <taxon>Vertebrata</taxon>
        <taxon>Euteleostomi</taxon>
        <taxon>Actinopterygii</taxon>
        <taxon>Neopterygii</taxon>
        <taxon>Teleostei</taxon>
        <taxon>Neoteleostei</taxon>
        <taxon>Acanthomorphata</taxon>
        <taxon>Eupercaria</taxon>
        <taxon>Perciformes</taxon>
        <taxon>Serranoidei</taxon>
        <taxon>Serranidae</taxon>
        <taxon>Epinephelinae</taxon>
        <taxon>Epinephelini</taxon>
        <taxon>Epinephelus</taxon>
    </lineage>
</organism>